<organism evidence="2 3">
    <name type="scientific">Peribacillus psychrosaccharolyticus</name>
    <name type="common">Bacillus psychrosaccharolyticus</name>
    <dbReference type="NCBI Taxonomy" id="1407"/>
    <lineage>
        <taxon>Bacteria</taxon>
        <taxon>Bacillati</taxon>
        <taxon>Bacillota</taxon>
        <taxon>Bacilli</taxon>
        <taxon>Bacillales</taxon>
        <taxon>Bacillaceae</taxon>
        <taxon>Peribacillus</taxon>
    </lineage>
</organism>
<dbReference type="RefSeq" id="WP_201647689.1">
    <property type="nucleotide sequence ID" value="NZ_CP068053.1"/>
</dbReference>
<protein>
    <submittedName>
        <fullName evidence="2">Toll/interleukin-1 receptor domain-containing protein</fullName>
    </submittedName>
</protein>
<proteinExistence type="predicted"/>
<reference evidence="2 3" key="1">
    <citation type="submission" date="2021-01" db="EMBL/GenBank/DDBJ databases">
        <title>FDA dAtabase for Regulatory Grade micrObial Sequences (FDA-ARGOS): Supporting development and validation of Infectious Disease Dx tests.</title>
        <authorList>
            <person name="Nelson B."/>
            <person name="Plummer A."/>
            <person name="Tallon L."/>
            <person name="Sadzewicz L."/>
            <person name="Zhao X."/>
            <person name="Boylan J."/>
            <person name="Ott S."/>
            <person name="Bowen H."/>
            <person name="Vavikolanu K."/>
            <person name="Mehta A."/>
            <person name="Aluvathingal J."/>
            <person name="Nadendla S."/>
            <person name="Myers T."/>
            <person name="Yan Y."/>
            <person name="Sichtig H."/>
        </authorList>
    </citation>
    <scope>NUCLEOTIDE SEQUENCE [LARGE SCALE GENOMIC DNA]</scope>
    <source>
        <strain evidence="2 3">FDAARGOS_1161</strain>
    </source>
</reference>
<dbReference type="Proteomes" id="UP000595254">
    <property type="component" value="Chromosome"/>
</dbReference>
<dbReference type="GO" id="GO:0007165">
    <property type="term" value="P:signal transduction"/>
    <property type="evidence" value="ECO:0007669"/>
    <property type="project" value="InterPro"/>
</dbReference>
<gene>
    <name evidence="2" type="ORF">I6J18_20700</name>
</gene>
<feature type="domain" description="TIR" evidence="1">
    <location>
        <begin position="299"/>
        <end position="436"/>
    </location>
</feature>
<dbReference type="EMBL" id="CP068053">
    <property type="protein sequence ID" value="QQS99969.1"/>
    <property type="molecule type" value="Genomic_DNA"/>
</dbReference>
<evidence type="ECO:0000313" key="2">
    <source>
        <dbReference type="EMBL" id="QQS99969.1"/>
    </source>
</evidence>
<evidence type="ECO:0000259" key="1">
    <source>
        <dbReference type="PROSITE" id="PS50104"/>
    </source>
</evidence>
<sequence length="565" mass="66066">MELLDVQSTLREFELERYNIHNLLIKVLRVAQYRLDIEVIIFLRLNKTSDLTEEIVGKLYTELKPFALKKGFSIKEYQELFNDIYKNKYEKYRTTNWYDLNSKKVEENYIVGLSVSELTDYLSHLEDVLEKNIIPDGLHSLDLYYANEKKQKTDAIYLNHIGSTKSILNKIRDYLIDYLVNIESEIHKSRELELMDTKEQLELLIQEGIKVKQKNQQTGSYGITFISGAEYVTWIEKCKIFIKKNVSDPEIQENFITSAKRANGNGESYFNELIGILKALKVYDFNEAIKNVVNKVDNKIEKIFISHSSKDIDYVYALVKLLNSIGIKKSQKQIFCSSLTGYDIPYGANIYDYLKMELNNNNSMVLFVLSDNYYDSPPCLNEMGAAWITSKEHNSILTPNFDFKKIAGAIDPTKISFKMNDVDGINKFRDTMIKIFELDEIDYKIWDRDRLEFSQEVDAIAKLEALTLNTQVKLEKVKKINDTKLELYLRFINISDKEIEFKFIDINLEDTSGNKLKLSVDEEFLNEFKLYSMENKIIKLPFEHDPIYLARRDDSNLSKVSFQVY</sequence>
<dbReference type="AlphaFoldDB" id="A0A974NLR8"/>
<dbReference type="KEGG" id="ppsr:I6J18_20700"/>
<dbReference type="InterPro" id="IPR000157">
    <property type="entry name" value="TIR_dom"/>
</dbReference>
<name>A0A974NLR8_PERPY</name>
<evidence type="ECO:0000313" key="3">
    <source>
        <dbReference type="Proteomes" id="UP000595254"/>
    </source>
</evidence>
<dbReference type="Gene3D" id="3.40.50.10140">
    <property type="entry name" value="Toll/interleukin-1 receptor homology (TIR) domain"/>
    <property type="match status" value="1"/>
</dbReference>
<dbReference type="PROSITE" id="PS50104">
    <property type="entry name" value="TIR"/>
    <property type="match status" value="1"/>
</dbReference>
<keyword evidence="3" id="KW-1185">Reference proteome</keyword>
<dbReference type="SUPFAM" id="SSF52200">
    <property type="entry name" value="Toll/Interleukin receptor TIR domain"/>
    <property type="match status" value="1"/>
</dbReference>
<accession>A0A974NLR8</accession>
<keyword evidence="2" id="KW-0675">Receptor</keyword>
<dbReference type="InterPro" id="IPR035897">
    <property type="entry name" value="Toll_tir_struct_dom_sf"/>
</dbReference>
<dbReference type="Pfam" id="PF13676">
    <property type="entry name" value="TIR_2"/>
    <property type="match status" value="1"/>
</dbReference>